<reference evidence="1" key="1">
    <citation type="submission" date="2007-08" db="EMBL/GenBank/DDBJ databases">
        <authorList>
            <person name="Frangeul L."/>
        </authorList>
    </citation>
    <scope>NUCLEOTIDE SEQUENCE</scope>
    <source>
        <strain evidence="1">PCC 7806</strain>
    </source>
</reference>
<sequence>MPLAFCLLPILICYLSSTDLVLDGVAMKDLLEELLQIKTSKEQLTFSVYKLVKTLNRPEVLPIKNVEKMIVSS</sequence>
<proteinExistence type="predicted"/>
<evidence type="ECO:0000313" key="1">
    <source>
        <dbReference type="EMBL" id="CAO89536.1"/>
    </source>
</evidence>
<dbReference type="EMBL" id="AM778929">
    <property type="protein sequence ID" value="CAO89536.1"/>
    <property type="molecule type" value="Genomic_DNA"/>
</dbReference>
<protein>
    <submittedName>
        <fullName evidence="1">Uncharacterized protein</fullName>
    </submittedName>
</protein>
<name>A8YEG8_MICA7</name>
<accession>A8YEG8</accession>
<dbReference type="AlphaFoldDB" id="A8YEG8"/>
<gene>
    <name evidence="1" type="ORF">IPF_4847</name>
</gene>
<organism evidence="1">
    <name type="scientific">Microcystis aeruginosa (strain PCC 7806)</name>
    <dbReference type="NCBI Taxonomy" id="267872"/>
    <lineage>
        <taxon>Bacteria</taxon>
        <taxon>Bacillati</taxon>
        <taxon>Cyanobacteriota</taxon>
        <taxon>Cyanophyceae</taxon>
        <taxon>Oscillatoriophycideae</taxon>
        <taxon>Chroococcales</taxon>
        <taxon>Microcystaceae</taxon>
        <taxon>Microcystis</taxon>
    </lineage>
</organism>